<keyword evidence="4" id="KW-1185">Reference proteome</keyword>
<dbReference type="Gene3D" id="3.40.50.360">
    <property type="match status" value="1"/>
</dbReference>
<evidence type="ECO:0000313" key="3">
    <source>
        <dbReference type="EMBL" id="GGJ09184.1"/>
    </source>
</evidence>
<dbReference type="RefSeq" id="WP_188882535.1">
    <property type="nucleotide sequence ID" value="NZ_BMOY01000028.1"/>
</dbReference>
<evidence type="ECO:0000256" key="1">
    <source>
        <dbReference type="ARBA" id="ARBA00009428"/>
    </source>
</evidence>
<dbReference type="SUPFAM" id="SSF52218">
    <property type="entry name" value="Flavoproteins"/>
    <property type="match status" value="1"/>
</dbReference>
<dbReference type="AlphaFoldDB" id="A0A917KGK1"/>
<dbReference type="Proteomes" id="UP000637695">
    <property type="component" value="Unassembled WGS sequence"/>
</dbReference>
<proteinExistence type="inferred from homology"/>
<reference evidence="3" key="2">
    <citation type="submission" date="2020-09" db="EMBL/GenBank/DDBJ databases">
        <authorList>
            <person name="Sun Q."/>
            <person name="Ohkuma M."/>
        </authorList>
    </citation>
    <scope>NUCLEOTIDE SEQUENCE</scope>
    <source>
        <strain evidence="3">JCM 18487</strain>
    </source>
</reference>
<dbReference type="InterPro" id="IPR029039">
    <property type="entry name" value="Flavoprotein-like_sf"/>
</dbReference>
<organism evidence="3 4">
    <name type="scientific">Alicyclobacillus cellulosilyticus</name>
    <dbReference type="NCBI Taxonomy" id="1003997"/>
    <lineage>
        <taxon>Bacteria</taxon>
        <taxon>Bacillati</taxon>
        <taxon>Bacillota</taxon>
        <taxon>Bacilli</taxon>
        <taxon>Bacillales</taxon>
        <taxon>Alicyclobacillaceae</taxon>
        <taxon>Alicyclobacillus</taxon>
    </lineage>
</organism>
<accession>A0A917KGK1</accession>
<comment type="similarity">
    <text evidence="1">Belongs to the azoreductase type 2 family.</text>
</comment>
<sequence length="188" mass="20663">MKVVAMVGSLRRDSFNRRLAETVRDRYRDRLQMEFADLSVLPPFNQDEELNPPPVVQAFKAQVAAADAVFIFTPEYNWSVPGVLKNAIDWLSRGERVMVGKPVFIAGASTGMLGTIRAHLHLREILASPGVSARVMPPGGNEVLVNFAADKFAPSGPLVDPATLSFLDDVMERFIQFAASAQDARHTP</sequence>
<comment type="caution">
    <text evidence="3">The sequence shown here is derived from an EMBL/GenBank/DDBJ whole genome shotgun (WGS) entry which is preliminary data.</text>
</comment>
<dbReference type="PANTHER" id="PTHR30543">
    <property type="entry name" value="CHROMATE REDUCTASE"/>
    <property type="match status" value="1"/>
</dbReference>
<dbReference type="EMBL" id="BMOY01000028">
    <property type="protein sequence ID" value="GGJ09184.1"/>
    <property type="molecule type" value="Genomic_DNA"/>
</dbReference>
<name>A0A917KGK1_9BACL</name>
<dbReference type="GO" id="GO:0016491">
    <property type="term" value="F:oxidoreductase activity"/>
    <property type="evidence" value="ECO:0007669"/>
    <property type="project" value="InterPro"/>
</dbReference>
<dbReference type="PANTHER" id="PTHR30543:SF21">
    <property type="entry name" value="NAD(P)H-DEPENDENT FMN REDUCTASE LOT6"/>
    <property type="match status" value="1"/>
</dbReference>
<protein>
    <submittedName>
        <fullName evidence="3">FMN reductase</fullName>
    </submittedName>
</protein>
<dbReference type="InterPro" id="IPR050712">
    <property type="entry name" value="NAD(P)H-dep_reductase"/>
</dbReference>
<evidence type="ECO:0000259" key="2">
    <source>
        <dbReference type="Pfam" id="PF03358"/>
    </source>
</evidence>
<dbReference type="Pfam" id="PF03358">
    <property type="entry name" value="FMN_red"/>
    <property type="match status" value="1"/>
</dbReference>
<evidence type="ECO:0000313" key="4">
    <source>
        <dbReference type="Proteomes" id="UP000637695"/>
    </source>
</evidence>
<reference evidence="3" key="1">
    <citation type="journal article" date="2014" name="Int. J. Syst. Evol. Microbiol.">
        <title>Complete genome sequence of Corynebacterium casei LMG S-19264T (=DSM 44701T), isolated from a smear-ripened cheese.</title>
        <authorList>
            <consortium name="US DOE Joint Genome Institute (JGI-PGF)"/>
            <person name="Walter F."/>
            <person name="Albersmeier A."/>
            <person name="Kalinowski J."/>
            <person name="Ruckert C."/>
        </authorList>
    </citation>
    <scope>NUCLEOTIDE SEQUENCE</scope>
    <source>
        <strain evidence="3">JCM 18487</strain>
    </source>
</reference>
<feature type="domain" description="NADPH-dependent FMN reductase-like" evidence="2">
    <location>
        <begin position="1"/>
        <end position="138"/>
    </location>
</feature>
<dbReference type="InterPro" id="IPR005025">
    <property type="entry name" value="FMN_Rdtase-like_dom"/>
</dbReference>
<gene>
    <name evidence="3" type="ORF">GCM10010885_17810</name>
</gene>
<dbReference type="GO" id="GO:0010181">
    <property type="term" value="F:FMN binding"/>
    <property type="evidence" value="ECO:0007669"/>
    <property type="project" value="TreeGrafter"/>
</dbReference>
<dbReference type="GO" id="GO:0005829">
    <property type="term" value="C:cytosol"/>
    <property type="evidence" value="ECO:0007669"/>
    <property type="project" value="TreeGrafter"/>
</dbReference>